<evidence type="ECO:0000256" key="1">
    <source>
        <dbReference type="SAM" id="Phobius"/>
    </source>
</evidence>
<keyword evidence="3" id="KW-1185">Reference proteome</keyword>
<dbReference type="AlphaFoldDB" id="A0A319B9D1"/>
<keyword evidence="1" id="KW-1133">Transmembrane helix</keyword>
<proteinExistence type="predicted"/>
<name>A0A319B9D1_ASPVC</name>
<dbReference type="Proteomes" id="UP000248405">
    <property type="component" value="Unassembled WGS sequence"/>
</dbReference>
<evidence type="ECO:0000313" key="3">
    <source>
        <dbReference type="Proteomes" id="UP000248405"/>
    </source>
</evidence>
<keyword evidence="1" id="KW-0472">Membrane</keyword>
<evidence type="ECO:0000313" key="2">
    <source>
        <dbReference type="EMBL" id="PYH68454.1"/>
    </source>
</evidence>
<dbReference type="GeneID" id="37217576"/>
<sequence>MQRIFHSISWHSGSVEPAPIELDFSTQRKSLLTPNKATQLAEKCKNRQRLRIVFFNILVLYWRALFVEWRSGALRHVPGLGNLFLSPSWLERALPPALVA</sequence>
<accession>A0A319B9D1</accession>
<dbReference type="RefSeq" id="XP_025562248.1">
    <property type="nucleotide sequence ID" value="XM_025712984.1"/>
</dbReference>
<reference evidence="2" key="1">
    <citation type="submission" date="2016-12" db="EMBL/GenBank/DDBJ databases">
        <title>The genomes of Aspergillus section Nigri reveals drivers in fungal speciation.</title>
        <authorList>
            <consortium name="DOE Joint Genome Institute"/>
            <person name="Vesth T.C."/>
            <person name="Nybo J."/>
            <person name="Theobald S."/>
            <person name="Brandl J."/>
            <person name="Frisvad J.C."/>
            <person name="Nielsen K.F."/>
            <person name="Lyhne E.K."/>
            <person name="Kogle M.E."/>
            <person name="Kuo A."/>
            <person name="Riley R."/>
            <person name="Clum A."/>
            <person name="Nolan M."/>
            <person name="Lipzen A."/>
            <person name="Salamov A."/>
            <person name="Henrissat B."/>
            <person name="Wiebenga A."/>
            <person name="De Vries R.P."/>
            <person name="Grigoriev I.V."/>
            <person name="Mortensen U.H."/>
            <person name="Andersen M.R."/>
            <person name="Baker S.E."/>
        </authorList>
    </citation>
    <scope>NUCLEOTIDE SEQUENCE [LARGE SCALE GENOMIC DNA]</scope>
    <source>
        <strain evidence="2">CBS 113365</strain>
    </source>
</reference>
<dbReference type="EMBL" id="KZ821626">
    <property type="protein sequence ID" value="PYH68454.1"/>
    <property type="molecule type" value="Genomic_DNA"/>
</dbReference>
<keyword evidence="1" id="KW-0812">Transmembrane</keyword>
<protein>
    <submittedName>
        <fullName evidence="2">Uncharacterized protein</fullName>
    </submittedName>
</protein>
<feature type="transmembrane region" description="Helical" evidence="1">
    <location>
        <begin position="50"/>
        <end position="67"/>
    </location>
</feature>
<organism evidence="2 3">
    <name type="scientific">Aspergillus vadensis (strain CBS 113365 / IMI 142717 / IBT 24658)</name>
    <dbReference type="NCBI Taxonomy" id="1448311"/>
    <lineage>
        <taxon>Eukaryota</taxon>
        <taxon>Fungi</taxon>
        <taxon>Dikarya</taxon>
        <taxon>Ascomycota</taxon>
        <taxon>Pezizomycotina</taxon>
        <taxon>Eurotiomycetes</taxon>
        <taxon>Eurotiomycetidae</taxon>
        <taxon>Eurotiales</taxon>
        <taxon>Aspergillaceae</taxon>
        <taxon>Aspergillus</taxon>
        <taxon>Aspergillus subgen. Circumdati</taxon>
    </lineage>
</organism>
<gene>
    <name evidence="2" type="ORF">BO88DRAFT_58086</name>
</gene>